<dbReference type="Gene3D" id="1.20.58.520">
    <property type="entry name" value="Amidohydrolase"/>
    <property type="match status" value="1"/>
</dbReference>
<evidence type="ECO:0000313" key="2">
    <source>
        <dbReference type="EMBL" id="UOQ69724.1"/>
    </source>
</evidence>
<dbReference type="InterPro" id="IPR011059">
    <property type="entry name" value="Metal-dep_hydrolase_composite"/>
</dbReference>
<evidence type="ECO:0000259" key="1">
    <source>
        <dbReference type="Pfam" id="PF01979"/>
    </source>
</evidence>
<name>A0ABY4GH04_9BACT</name>
<accession>A0ABY4GH04</accession>
<dbReference type="Gene3D" id="2.30.40.10">
    <property type="entry name" value="Urease, subunit C, domain 1"/>
    <property type="match status" value="1"/>
</dbReference>
<dbReference type="InterPro" id="IPR006680">
    <property type="entry name" value="Amidohydro-rel"/>
</dbReference>
<dbReference type="EMBL" id="CP095068">
    <property type="protein sequence ID" value="UOQ69724.1"/>
    <property type="molecule type" value="Genomic_DNA"/>
</dbReference>
<proteinExistence type="predicted"/>
<geneLocation type="plasmid" evidence="2 3">
    <name>unnamed7</name>
</geneLocation>
<keyword evidence="3" id="KW-1185">Reference proteome</keyword>
<dbReference type="Gene3D" id="3.30.110.90">
    <property type="entry name" value="Amidohydrolase"/>
    <property type="match status" value="1"/>
</dbReference>
<feature type="domain" description="Amidohydrolase-related" evidence="1">
    <location>
        <begin position="12"/>
        <end position="103"/>
    </location>
</feature>
<keyword evidence="2" id="KW-0614">Plasmid</keyword>
<protein>
    <submittedName>
        <fullName evidence="2">Amidohydrolase family protein</fullName>
    </submittedName>
</protein>
<gene>
    <name evidence="2" type="ORF">MUN86_29885</name>
</gene>
<evidence type="ECO:0000313" key="3">
    <source>
        <dbReference type="Proteomes" id="UP000830401"/>
    </source>
</evidence>
<reference evidence="2" key="1">
    <citation type="submission" date="2022-04" db="EMBL/GenBank/DDBJ databases">
        <title>Hymenobacter sp. isolated from the air.</title>
        <authorList>
            <person name="Won M."/>
            <person name="Lee C.-M."/>
            <person name="Woen H.-Y."/>
            <person name="Kwon S.-W."/>
        </authorList>
    </citation>
    <scope>NUCLEOTIDE SEQUENCE</scope>
    <source>
        <strain evidence="2">5420S-77</strain>
        <plasmid evidence="2">unnamed7</plasmid>
    </source>
</reference>
<organism evidence="2 3">
    <name type="scientific">Hymenobacter volaticus</name>
    <dbReference type="NCBI Taxonomy" id="2932254"/>
    <lineage>
        <taxon>Bacteria</taxon>
        <taxon>Pseudomonadati</taxon>
        <taxon>Bacteroidota</taxon>
        <taxon>Cytophagia</taxon>
        <taxon>Cytophagales</taxon>
        <taxon>Hymenobacteraceae</taxon>
        <taxon>Hymenobacter</taxon>
    </lineage>
</organism>
<dbReference type="Proteomes" id="UP000830401">
    <property type="component" value="Plasmid unnamed7"/>
</dbReference>
<dbReference type="PANTHER" id="PTHR43135">
    <property type="entry name" value="ALPHA-D-RIBOSE 1-METHYLPHOSPHONATE 5-TRIPHOSPHATE DIPHOSPHATASE"/>
    <property type="match status" value="1"/>
</dbReference>
<dbReference type="RefSeq" id="WP_245127572.1">
    <property type="nucleotide sequence ID" value="NZ_CP095068.1"/>
</dbReference>
<dbReference type="InterPro" id="IPR051781">
    <property type="entry name" value="Metallo-dep_Hydrolase"/>
</dbReference>
<dbReference type="SUPFAM" id="SSF51338">
    <property type="entry name" value="Composite domain of metallo-dependent hydrolases"/>
    <property type="match status" value="1"/>
</dbReference>
<dbReference type="PANTHER" id="PTHR43135:SF3">
    <property type="entry name" value="ALPHA-D-RIBOSE 1-METHYLPHOSPHONATE 5-TRIPHOSPHATE DIPHOSPHATASE"/>
    <property type="match status" value="1"/>
</dbReference>
<sequence length="121" mass="13456">MHNFVRILFETGVPLLTESDTYGMVIVGFSLHREFALLQSTGMRPYNILLASTVTPARYLNTIATEGTIAVGKNANLVLLEKNPLKNISNTTSIAGVLLQGQWFNRKQLEQLLTEVESAYK</sequence>
<dbReference type="Pfam" id="PF01979">
    <property type="entry name" value="Amidohydro_1"/>
    <property type="match status" value="1"/>
</dbReference>